<keyword evidence="6" id="KW-0624">Polysaccharide degradation</keyword>
<dbReference type="PANTHER" id="PTHR31297:SF41">
    <property type="entry name" value="ENDOGLUCANASE, PUTATIVE (AFU_ORTHOLOGUE AFUA_5G01830)-RELATED"/>
    <property type="match status" value="1"/>
</dbReference>
<dbReference type="InterPro" id="IPR017853">
    <property type="entry name" value="GH"/>
</dbReference>
<comment type="caution">
    <text evidence="11">The sequence shown here is derived from an EMBL/GenBank/DDBJ whole genome shotgun (WGS) entry which is preliminary data.</text>
</comment>
<keyword evidence="3" id="KW-0136">Cellulose degradation</keyword>
<evidence type="ECO:0000259" key="10">
    <source>
        <dbReference type="Pfam" id="PF00150"/>
    </source>
</evidence>
<evidence type="ECO:0000256" key="2">
    <source>
        <dbReference type="ARBA" id="ARBA00022801"/>
    </source>
</evidence>
<feature type="compositionally biased region" description="Low complexity" evidence="8">
    <location>
        <begin position="25"/>
        <end position="52"/>
    </location>
</feature>
<evidence type="ECO:0000256" key="4">
    <source>
        <dbReference type="ARBA" id="ARBA00023277"/>
    </source>
</evidence>
<organism evidence="11 12">
    <name type="scientific">Nocardioides taihuensis</name>
    <dbReference type="NCBI Taxonomy" id="1835606"/>
    <lineage>
        <taxon>Bacteria</taxon>
        <taxon>Bacillati</taxon>
        <taxon>Actinomycetota</taxon>
        <taxon>Actinomycetes</taxon>
        <taxon>Propionibacteriales</taxon>
        <taxon>Nocardioidaceae</taxon>
        <taxon>Nocardioides</taxon>
    </lineage>
</organism>
<evidence type="ECO:0000256" key="8">
    <source>
        <dbReference type="SAM" id="MobiDB-lite"/>
    </source>
</evidence>
<evidence type="ECO:0000256" key="3">
    <source>
        <dbReference type="ARBA" id="ARBA00023001"/>
    </source>
</evidence>
<name>A0ABW0BHE7_9ACTN</name>
<evidence type="ECO:0000313" key="12">
    <source>
        <dbReference type="Proteomes" id="UP001596087"/>
    </source>
</evidence>
<evidence type="ECO:0000256" key="5">
    <source>
        <dbReference type="ARBA" id="ARBA00023295"/>
    </source>
</evidence>
<sequence length="530" mass="56837">MSRALAVVVALVATLLTLTEPPAATAAPAASGPAAATSTATGTAAPAATAPTRTNRPHRLQRLHTTHGEHAAIVNEKGAQVLLRGVNVNQLGEYFQANPDLAPTIPLTRRDFHDIAAVGFNSVRLLVSWSRLEPTPGAYDTAYVAEIRQAVRWAAERGLYVVLDMHQDAYGIAVDTPLGETCPSGTHPANGWDGAPAWATITDGASTCTPSQRELAPAVMHAWQNFYDDTDGVQTHLVQTWGRLAQDFARNSTVAGFDLLNEPGFGLDTAANATTDLGRFYHRAIRAVRQGERAGGGYSHPIFFEPNVMWSAFGSWGTPAPGFTRDRNIVFAPHIYAESLSPNSIESGFSSAATAAARYDAPVWSGEWGFFPDQPADAADQIRRYARSEDARGVGGAWWSWKQACGDPHVVSQPGGEPAAISPSLNRYSCPEQVVSPIDPAFGDVLSRPTARAVPGRIDLLATGGRHGALDLRGTRTRDAARCSLRVFVPARLADEKVTVDGVRRLDRQHRSGNVVLRGCVADKFRLRIG</sequence>
<evidence type="ECO:0000313" key="11">
    <source>
        <dbReference type="EMBL" id="MFC5176437.1"/>
    </source>
</evidence>
<keyword evidence="4" id="KW-0119">Carbohydrate metabolism</keyword>
<dbReference type="GO" id="GO:0016798">
    <property type="term" value="F:hydrolase activity, acting on glycosyl bonds"/>
    <property type="evidence" value="ECO:0007669"/>
    <property type="project" value="UniProtKB-KW"/>
</dbReference>
<keyword evidence="5 7" id="KW-0326">Glycosidase</keyword>
<dbReference type="EC" id="3.2.1.-" evidence="11"/>
<dbReference type="PANTHER" id="PTHR31297">
    <property type="entry name" value="GLUCAN ENDO-1,6-BETA-GLUCOSIDASE B"/>
    <property type="match status" value="1"/>
</dbReference>
<feature type="signal peptide" evidence="9">
    <location>
        <begin position="1"/>
        <end position="26"/>
    </location>
</feature>
<accession>A0ABW0BHE7</accession>
<keyword evidence="12" id="KW-1185">Reference proteome</keyword>
<dbReference type="Proteomes" id="UP001596087">
    <property type="component" value="Unassembled WGS sequence"/>
</dbReference>
<dbReference type="Pfam" id="PF00150">
    <property type="entry name" value="Cellulase"/>
    <property type="match status" value="1"/>
</dbReference>
<feature type="region of interest" description="Disordered" evidence="8">
    <location>
        <begin position="25"/>
        <end position="56"/>
    </location>
</feature>
<evidence type="ECO:0000256" key="7">
    <source>
        <dbReference type="RuleBase" id="RU361153"/>
    </source>
</evidence>
<proteinExistence type="inferred from homology"/>
<gene>
    <name evidence="11" type="ORF">ACFPGP_07125</name>
</gene>
<evidence type="ECO:0000256" key="9">
    <source>
        <dbReference type="SAM" id="SignalP"/>
    </source>
</evidence>
<keyword evidence="2 7" id="KW-0378">Hydrolase</keyword>
<keyword evidence="9" id="KW-0732">Signal</keyword>
<dbReference type="RefSeq" id="WP_378588766.1">
    <property type="nucleotide sequence ID" value="NZ_JBHSKD010000007.1"/>
</dbReference>
<protein>
    <submittedName>
        <fullName evidence="11">Glycoside hydrolase family 5 protein</fullName>
        <ecNumber evidence="11">3.2.1.-</ecNumber>
    </submittedName>
</protein>
<dbReference type="SUPFAM" id="SSF51445">
    <property type="entry name" value="(Trans)glycosidases"/>
    <property type="match status" value="1"/>
</dbReference>
<feature type="domain" description="Glycoside hydrolase family 5" evidence="10">
    <location>
        <begin position="75"/>
        <end position="403"/>
    </location>
</feature>
<evidence type="ECO:0000256" key="1">
    <source>
        <dbReference type="ARBA" id="ARBA00005641"/>
    </source>
</evidence>
<dbReference type="EMBL" id="JBHSKD010000007">
    <property type="protein sequence ID" value="MFC5176437.1"/>
    <property type="molecule type" value="Genomic_DNA"/>
</dbReference>
<feature type="chain" id="PRO_5045298859" evidence="9">
    <location>
        <begin position="27"/>
        <end position="530"/>
    </location>
</feature>
<comment type="similarity">
    <text evidence="1 7">Belongs to the glycosyl hydrolase 5 (cellulase A) family.</text>
</comment>
<dbReference type="InterPro" id="IPR001547">
    <property type="entry name" value="Glyco_hydro_5"/>
</dbReference>
<dbReference type="Gene3D" id="3.20.20.80">
    <property type="entry name" value="Glycosidases"/>
    <property type="match status" value="1"/>
</dbReference>
<evidence type="ECO:0000256" key="6">
    <source>
        <dbReference type="ARBA" id="ARBA00023326"/>
    </source>
</evidence>
<dbReference type="InterPro" id="IPR050386">
    <property type="entry name" value="Glycosyl_hydrolase_5"/>
</dbReference>
<reference evidence="12" key="1">
    <citation type="journal article" date="2019" name="Int. J. Syst. Evol. Microbiol.">
        <title>The Global Catalogue of Microorganisms (GCM) 10K type strain sequencing project: providing services to taxonomists for standard genome sequencing and annotation.</title>
        <authorList>
            <consortium name="The Broad Institute Genomics Platform"/>
            <consortium name="The Broad Institute Genome Sequencing Center for Infectious Disease"/>
            <person name="Wu L."/>
            <person name="Ma J."/>
        </authorList>
    </citation>
    <scope>NUCLEOTIDE SEQUENCE [LARGE SCALE GENOMIC DNA]</scope>
    <source>
        <strain evidence="12">DFY41</strain>
    </source>
</reference>